<dbReference type="Proteomes" id="UP000218209">
    <property type="component" value="Unassembled WGS sequence"/>
</dbReference>
<feature type="region of interest" description="Disordered" evidence="1">
    <location>
        <begin position="392"/>
        <end position="411"/>
    </location>
</feature>
<feature type="region of interest" description="Disordered" evidence="1">
    <location>
        <begin position="421"/>
        <end position="508"/>
    </location>
</feature>
<accession>A0A1X6NMC6</accession>
<feature type="compositionally biased region" description="Polar residues" evidence="1">
    <location>
        <begin position="85"/>
        <end position="97"/>
    </location>
</feature>
<organism evidence="2 3">
    <name type="scientific">Porphyra umbilicalis</name>
    <name type="common">Purple laver</name>
    <name type="synonym">Red alga</name>
    <dbReference type="NCBI Taxonomy" id="2786"/>
    <lineage>
        <taxon>Eukaryota</taxon>
        <taxon>Rhodophyta</taxon>
        <taxon>Bangiophyceae</taxon>
        <taxon>Bangiales</taxon>
        <taxon>Bangiaceae</taxon>
        <taxon>Porphyra</taxon>
    </lineage>
</organism>
<feature type="compositionally biased region" description="Pro residues" evidence="1">
    <location>
        <begin position="51"/>
        <end position="61"/>
    </location>
</feature>
<feature type="compositionally biased region" description="Low complexity" evidence="1">
    <location>
        <begin position="172"/>
        <end position="183"/>
    </location>
</feature>
<feature type="region of interest" description="Disordered" evidence="1">
    <location>
        <begin position="172"/>
        <end position="212"/>
    </location>
</feature>
<feature type="region of interest" description="Disordered" evidence="1">
    <location>
        <begin position="1"/>
        <end position="104"/>
    </location>
</feature>
<dbReference type="EMBL" id="KV919431">
    <property type="protein sequence ID" value="OSX69712.1"/>
    <property type="molecule type" value="Genomic_DNA"/>
</dbReference>
<sequence length="613" mass="63805">MQHNSRVVKKVSGARPGKVSGARPGHVTPTRSEKRRCRLQPPRGAARLPTRGPPDTPPYRPAPADRRSHQRNTRVRSAKPRSRTPVRTTTGKNQASAVTPKKASANPIRTAGAVGHSPTATTAFSATTAAPWATKNRTHSPRLTPLPAVPAAAARRTASCATPLTRKVATTPTAAAVASAAAHPPRRRRPRRSALRAAATHRTPSRTGSYTPCRSNCAAGRFHRAAQKSAREAGAQGAPNGGCTANPAADAAADATPVTVAAARSASAQWAARAATRAATPSGTWRSSGGAASAPTMRVAMAAAVVAAAAVGDVSGTPAARLAGVAYATGRSSSAAVRAGVHGAPRWACWIGSRGRVHVSGGGTEACTAAGFNAVCIRGGEAVTARPVAGQCTRHAHGHPPQAERGGGQCERRFRRWREAVTGGGQQDGGGDDRPGDKGVGGREASPPNGHAPPDRRGGAADEHRAANEVVHEDIDGKQCRTQADREAAGENTVTSTRDKQIAESRCRRRRELDECGIHRCLPIAGVKEQQVNAVKRPHTADSDNEGQKKRDSRQGHKTASEGEGVGRDSREDREVMVVPIAQTRPHEKLNVLARGRAALVVGPSLKIVESDA</sequence>
<feature type="compositionally biased region" description="Basic and acidic residues" evidence="1">
    <location>
        <begin position="539"/>
        <end position="576"/>
    </location>
</feature>
<protein>
    <submittedName>
        <fullName evidence="2">Uncharacterized protein</fullName>
    </submittedName>
</protein>
<keyword evidence="3" id="KW-1185">Reference proteome</keyword>
<feature type="compositionally biased region" description="Basic and acidic residues" evidence="1">
    <location>
        <begin position="497"/>
        <end position="508"/>
    </location>
</feature>
<name>A0A1X6NMC6_PORUM</name>
<reference evidence="2 3" key="1">
    <citation type="submission" date="2017-03" db="EMBL/GenBank/DDBJ databases">
        <title>WGS assembly of Porphyra umbilicalis.</title>
        <authorList>
            <person name="Brawley S.H."/>
            <person name="Blouin N.A."/>
            <person name="Ficko-Blean E."/>
            <person name="Wheeler G.L."/>
            <person name="Lohr M."/>
            <person name="Goodson H.V."/>
            <person name="Jenkins J.W."/>
            <person name="Blaby-Haas C.E."/>
            <person name="Helliwell K.E."/>
            <person name="Chan C."/>
            <person name="Marriage T."/>
            <person name="Bhattacharya D."/>
            <person name="Klein A.S."/>
            <person name="Badis Y."/>
            <person name="Brodie J."/>
            <person name="Cao Y."/>
            <person name="Collen J."/>
            <person name="Dittami S.M."/>
            <person name="Gachon C.M."/>
            <person name="Green B.R."/>
            <person name="Karpowicz S."/>
            <person name="Kim J.W."/>
            <person name="Kudahl U."/>
            <person name="Lin S."/>
            <person name="Michel G."/>
            <person name="Mittag M."/>
            <person name="Olson B.J."/>
            <person name="Pangilinan J."/>
            <person name="Peng Y."/>
            <person name="Qiu H."/>
            <person name="Shu S."/>
            <person name="Singer J.T."/>
            <person name="Smith A.G."/>
            <person name="Sprecher B.N."/>
            <person name="Wagner V."/>
            <person name="Wang W."/>
            <person name="Wang Z.-Y."/>
            <person name="Yan J."/>
            <person name="Yarish C."/>
            <person name="Zoeuner-Riek S."/>
            <person name="Zhuang Y."/>
            <person name="Zou Y."/>
            <person name="Lindquist E.A."/>
            <person name="Grimwood J."/>
            <person name="Barry K."/>
            <person name="Rokhsar D.S."/>
            <person name="Schmutz J."/>
            <person name="Stiller J.W."/>
            <person name="Grossman A.R."/>
            <person name="Prochnik S.E."/>
        </authorList>
    </citation>
    <scope>NUCLEOTIDE SEQUENCE [LARGE SCALE GENOMIC DNA]</scope>
    <source>
        <strain evidence="2">4086291</strain>
    </source>
</reference>
<evidence type="ECO:0000313" key="3">
    <source>
        <dbReference type="Proteomes" id="UP000218209"/>
    </source>
</evidence>
<proteinExistence type="predicted"/>
<gene>
    <name evidence="2" type="ORF">BU14_1249s0002</name>
</gene>
<feature type="compositionally biased region" description="Basic residues" evidence="1">
    <location>
        <begin position="184"/>
        <end position="194"/>
    </location>
</feature>
<evidence type="ECO:0000313" key="2">
    <source>
        <dbReference type="EMBL" id="OSX69712.1"/>
    </source>
</evidence>
<feature type="region of interest" description="Disordered" evidence="1">
    <location>
        <begin position="532"/>
        <end position="580"/>
    </location>
</feature>
<evidence type="ECO:0000256" key="1">
    <source>
        <dbReference type="SAM" id="MobiDB-lite"/>
    </source>
</evidence>
<feature type="compositionally biased region" description="Basic and acidic residues" evidence="1">
    <location>
        <begin position="453"/>
        <end position="489"/>
    </location>
</feature>
<feature type="compositionally biased region" description="Basic and acidic residues" evidence="1">
    <location>
        <begin position="431"/>
        <end position="441"/>
    </location>
</feature>
<dbReference type="AlphaFoldDB" id="A0A1X6NMC6"/>
<feature type="compositionally biased region" description="Basic residues" evidence="1">
    <location>
        <begin position="68"/>
        <end position="84"/>
    </location>
</feature>